<keyword evidence="15" id="KW-1185">Reference proteome</keyword>
<dbReference type="Pfam" id="PF19279">
    <property type="entry name" value="YegS_C"/>
    <property type="match status" value="1"/>
</dbReference>
<keyword evidence="7 14" id="KW-0418">Kinase</keyword>
<dbReference type="AlphaFoldDB" id="A0A3N6PFC2"/>
<sequence>MNQNQIESKKALLLINPHARKVTNNLHLALNYLQDFGLEVICKETQSPQDFNHFIQNYKNQVNMVIIGGGDGTLNLAVDALVETGLPLGILPLGTANDLARTLGIPDSLFEACRAIATGKKRYIDLGVVNGKYFFNVASIGLSVDITNNLTKEAKRRWGVLAYAITASKMILKSRPFTAEIRCNGETKIVKTLQVAVGNGRHYGGGMTIAHDATIDDQRLDLYSLEIKYCWQFIGMLPSIWQGKYQENFGFRFLSGSVFNVYTRKPRPINTDGEIVTYTPAHFQVVPLALAVIVPRKLTTEKEKLNPVID</sequence>
<evidence type="ECO:0000256" key="9">
    <source>
        <dbReference type="ARBA" id="ARBA00022842"/>
    </source>
</evidence>
<keyword evidence="6" id="KW-0547">Nucleotide-binding</keyword>
<dbReference type="GO" id="GO:0005886">
    <property type="term" value="C:plasma membrane"/>
    <property type="evidence" value="ECO:0007669"/>
    <property type="project" value="TreeGrafter"/>
</dbReference>
<evidence type="ECO:0000313" key="14">
    <source>
        <dbReference type="EMBL" id="RQH46164.1"/>
    </source>
</evidence>
<dbReference type="GO" id="GO:0046872">
    <property type="term" value="F:metal ion binding"/>
    <property type="evidence" value="ECO:0007669"/>
    <property type="project" value="UniProtKB-KW"/>
</dbReference>
<dbReference type="InterPro" id="IPR045540">
    <property type="entry name" value="YegS/DAGK_C"/>
</dbReference>
<dbReference type="PANTHER" id="PTHR12358">
    <property type="entry name" value="SPHINGOSINE KINASE"/>
    <property type="match status" value="1"/>
</dbReference>
<dbReference type="Gene3D" id="3.40.50.10330">
    <property type="entry name" value="Probable inorganic polyphosphate/atp-NAD kinase, domain 1"/>
    <property type="match status" value="1"/>
</dbReference>
<evidence type="ECO:0000256" key="3">
    <source>
        <dbReference type="ARBA" id="ARBA00022516"/>
    </source>
</evidence>
<comment type="cofactor">
    <cofactor evidence="1">
        <name>Mg(2+)</name>
        <dbReference type="ChEBI" id="CHEBI:18420"/>
    </cofactor>
</comment>
<dbReference type="InterPro" id="IPR005218">
    <property type="entry name" value="Diacylglycerol/lipid_kinase"/>
</dbReference>
<dbReference type="PANTHER" id="PTHR12358:SF106">
    <property type="entry name" value="LIPID KINASE YEGS"/>
    <property type="match status" value="1"/>
</dbReference>
<dbReference type="GO" id="GO:0008654">
    <property type="term" value="P:phospholipid biosynthetic process"/>
    <property type="evidence" value="ECO:0007669"/>
    <property type="project" value="UniProtKB-KW"/>
</dbReference>
<gene>
    <name evidence="14" type="ORF">D5R40_10040</name>
</gene>
<reference evidence="14 15" key="1">
    <citation type="journal article" date="2018" name="ACS Chem. Biol.">
        <title>Ketoreductase domain dysfunction expands chemodiversity: malyngamide biosynthesis in the cyanobacterium Okeania hirsuta.</title>
        <authorList>
            <person name="Moss N.A."/>
            <person name="Leao T."/>
            <person name="Rankin M."/>
            <person name="McCullough T.M."/>
            <person name="Qu P."/>
            <person name="Korobeynikov A."/>
            <person name="Smith J.L."/>
            <person name="Gerwick L."/>
            <person name="Gerwick W.H."/>
        </authorList>
    </citation>
    <scope>NUCLEOTIDE SEQUENCE [LARGE SCALE GENOMIC DNA]</scope>
    <source>
        <strain evidence="14 15">PAB10Feb10-1</strain>
    </source>
</reference>
<evidence type="ECO:0000256" key="8">
    <source>
        <dbReference type="ARBA" id="ARBA00022840"/>
    </source>
</evidence>
<dbReference type="Gene3D" id="2.60.200.40">
    <property type="match status" value="1"/>
</dbReference>
<dbReference type="InterPro" id="IPR017438">
    <property type="entry name" value="ATP-NAD_kinase_N"/>
</dbReference>
<evidence type="ECO:0000256" key="11">
    <source>
        <dbReference type="ARBA" id="ARBA00023209"/>
    </source>
</evidence>
<dbReference type="SMART" id="SM00046">
    <property type="entry name" value="DAGKc"/>
    <property type="match status" value="1"/>
</dbReference>
<dbReference type="RefSeq" id="WP_124154575.1">
    <property type="nucleotide sequence ID" value="NZ_CAWOLW010000357.1"/>
</dbReference>
<keyword evidence="9" id="KW-0460">Magnesium</keyword>
<keyword evidence="12" id="KW-1208">Phospholipid metabolism</keyword>
<dbReference type="InterPro" id="IPR001206">
    <property type="entry name" value="Diacylglycerol_kinase_cat_dom"/>
</dbReference>
<evidence type="ECO:0000256" key="5">
    <source>
        <dbReference type="ARBA" id="ARBA00022723"/>
    </source>
</evidence>
<evidence type="ECO:0000256" key="4">
    <source>
        <dbReference type="ARBA" id="ARBA00022679"/>
    </source>
</evidence>
<keyword evidence="4" id="KW-0808">Transferase</keyword>
<dbReference type="GO" id="GO:0004143">
    <property type="term" value="F:ATP-dependent diacylglycerol kinase activity"/>
    <property type="evidence" value="ECO:0007669"/>
    <property type="project" value="TreeGrafter"/>
</dbReference>
<evidence type="ECO:0000256" key="7">
    <source>
        <dbReference type="ARBA" id="ARBA00022777"/>
    </source>
</evidence>
<dbReference type="SUPFAM" id="SSF111331">
    <property type="entry name" value="NAD kinase/diacylglycerol kinase-like"/>
    <property type="match status" value="1"/>
</dbReference>
<organism evidence="14 15">
    <name type="scientific">Okeania hirsuta</name>
    <dbReference type="NCBI Taxonomy" id="1458930"/>
    <lineage>
        <taxon>Bacteria</taxon>
        <taxon>Bacillati</taxon>
        <taxon>Cyanobacteriota</taxon>
        <taxon>Cyanophyceae</taxon>
        <taxon>Oscillatoriophycideae</taxon>
        <taxon>Oscillatoriales</taxon>
        <taxon>Microcoleaceae</taxon>
        <taxon>Okeania</taxon>
    </lineage>
</organism>
<evidence type="ECO:0000259" key="13">
    <source>
        <dbReference type="PROSITE" id="PS50146"/>
    </source>
</evidence>
<dbReference type="OrthoDB" id="142078at2"/>
<dbReference type="InterPro" id="IPR016064">
    <property type="entry name" value="NAD/diacylglycerol_kinase_sf"/>
</dbReference>
<evidence type="ECO:0000256" key="10">
    <source>
        <dbReference type="ARBA" id="ARBA00023098"/>
    </source>
</evidence>
<dbReference type="PROSITE" id="PS50146">
    <property type="entry name" value="DAGK"/>
    <property type="match status" value="1"/>
</dbReference>
<comment type="similarity">
    <text evidence="2">Belongs to the diacylglycerol/lipid kinase family.</text>
</comment>
<keyword evidence="5" id="KW-0479">Metal-binding</keyword>
<evidence type="ECO:0000313" key="15">
    <source>
        <dbReference type="Proteomes" id="UP000269154"/>
    </source>
</evidence>
<name>A0A3N6PFC2_9CYAN</name>
<proteinExistence type="inferred from homology"/>
<dbReference type="Proteomes" id="UP000269154">
    <property type="component" value="Unassembled WGS sequence"/>
</dbReference>
<comment type="caution">
    <text evidence="14">The sequence shown here is derived from an EMBL/GenBank/DDBJ whole genome shotgun (WGS) entry which is preliminary data.</text>
</comment>
<keyword evidence="11" id="KW-0594">Phospholipid biosynthesis</keyword>
<dbReference type="Pfam" id="PF00781">
    <property type="entry name" value="DAGK_cat"/>
    <property type="match status" value="1"/>
</dbReference>
<dbReference type="NCBIfam" id="NF009604">
    <property type="entry name" value="PRK13057.1"/>
    <property type="match status" value="1"/>
</dbReference>
<evidence type="ECO:0000256" key="6">
    <source>
        <dbReference type="ARBA" id="ARBA00022741"/>
    </source>
</evidence>
<evidence type="ECO:0000256" key="12">
    <source>
        <dbReference type="ARBA" id="ARBA00023264"/>
    </source>
</evidence>
<accession>A0A3N6PFC2</accession>
<dbReference type="NCBIfam" id="TIGR00147">
    <property type="entry name" value="YegS/Rv2252/BmrU family lipid kinase"/>
    <property type="match status" value="1"/>
</dbReference>
<evidence type="ECO:0000256" key="2">
    <source>
        <dbReference type="ARBA" id="ARBA00005983"/>
    </source>
</evidence>
<protein>
    <submittedName>
        <fullName evidence="14">Lipid kinase</fullName>
    </submittedName>
</protein>
<keyword evidence="3" id="KW-0444">Lipid biosynthesis</keyword>
<keyword evidence="10" id="KW-0443">Lipid metabolism</keyword>
<dbReference type="InterPro" id="IPR050187">
    <property type="entry name" value="Lipid_Phosphate_FormReg"/>
</dbReference>
<feature type="domain" description="DAGKc" evidence="13">
    <location>
        <begin position="6"/>
        <end position="133"/>
    </location>
</feature>
<evidence type="ECO:0000256" key="1">
    <source>
        <dbReference type="ARBA" id="ARBA00001946"/>
    </source>
</evidence>
<dbReference type="EMBL" id="RCBY01000042">
    <property type="protein sequence ID" value="RQH46164.1"/>
    <property type="molecule type" value="Genomic_DNA"/>
</dbReference>
<dbReference type="GO" id="GO:0005524">
    <property type="term" value="F:ATP binding"/>
    <property type="evidence" value="ECO:0007669"/>
    <property type="project" value="UniProtKB-KW"/>
</dbReference>
<keyword evidence="8" id="KW-0067">ATP-binding</keyword>